<gene>
    <name evidence="2" type="ORF">OGAPHI_000500</name>
</gene>
<name>A0A9P8PHB9_9ASCO</name>
<keyword evidence="3" id="KW-1185">Reference proteome</keyword>
<comment type="caution">
    <text evidence="2">The sequence shown here is derived from an EMBL/GenBank/DDBJ whole genome shotgun (WGS) entry which is preliminary data.</text>
</comment>
<evidence type="ECO:0000256" key="1">
    <source>
        <dbReference type="SAM" id="MobiDB-lite"/>
    </source>
</evidence>
<dbReference type="Proteomes" id="UP000769157">
    <property type="component" value="Unassembled WGS sequence"/>
</dbReference>
<evidence type="ECO:0000313" key="3">
    <source>
        <dbReference type="Proteomes" id="UP000769157"/>
    </source>
</evidence>
<dbReference type="AlphaFoldDB" id="A0A9P8PHB9"/>
<accession>A0A9P8PHB9</accession>
<dbReference type="RefSeq" id="XP_046064576.1">
    <property type="nucleotide sequence ID" value="XM_046206159.1"/>
</dbReference>
<reference evidence="2" key="1">
    <citation type="journal article" date="2021" name="Open Biol.">
        <title>Shared evolutionary footprints suggest mitochondrial oxidative damage underlies multiple complex I losses in fungi.</title>
        <authorList>
            <person name="Schikora-Tamarit M.A."/>
            <person name="Marcet-Houben M."/>
            <person name="Nosek J."/>
            <person name="Gabaldon T."/>
        </authorList>
    </citation>
    <scope>NUCLEOTIDE SEQUENCE</scope>
    <source>
        <strain evidence="2">CBS6075</strain>
    </source>
</reference>
<organism evidence="2 3">
    <name type="scientific">Ogataea philodendri</name>
    <dbReference type="NCBI Taxonomy" id="1378263"/>
    <lineage>
        <taxon>Eukaryota</taxon>
        <taxon>Fungi</taxon>
        <taxon>Dikarya</taxon>
        <taxon>Ascomycota</taxon>
        <taxon>Saccharomycotina</taxon>
        <taxon>Pichiomycetes</taxon>
        <taxon>Pichiales</taxon>
        <taxon>Pichiaceae</taxon>
        <taxon>Ogataea</taxon>
    </lineage>
</organism>
<feature type="region of interest" description="Disordered" evidence="1">
    <location>
        <begin position="1"/>
        <end position="23"/>
    </location>
</feature>
<reference evidence="2" key="2">
    <citation type="submission" date="2021-01" db="EMBL/GenBank/DDBJ databases">
        <authorList>
            <person name="Schikora-Tamarit M.A."/>
        </authorList>
    </citation>
    <scope>NUCLEOTIDE SEQUENCE</scope>
    <source>
        <strain evidence="2">CBS6075</strain>
    </source>
</reference>
<protein>
    <submittedName>
        <fullName evidence="2">Uncharacterized protein</fullName>
    </submittedName>
</protein>
<evidence type="ECO:0000313" key="2">
    <source>
        <dbReference type="EMBL" id="KAH3671277.1"/>
    </source>
</evidence>
<dbReference type="GeneID" id="70232468"/>
<proteinExistence type="predicted"/>
<sequence length="106" mass="11583">MWPSVRPSTSDEDEVQSHDNISKSGILIVTEGAVSMATSGESRNCAFTRNMRKIPSLHTQVRRLSSGLEHRSHLNEMTAPNGITSVFFNEVTLPPRSISKTSIAAS</sequence>
<dbReference type="EMBL" id="JAEUBE010000070">
    <property type="protein sequence ID" value="KAH3671277.1"/>
    <property type="molecule type" value="Genomic_DNA"/>
</dbReference>